<sequence length="266" mass="29083">MKRSSPFGYTLFVFAMLFVFIVSSFVLVPNNVVNEIDLEKRLLPPNPHNVLGTDNLGRDLGLMIVAGTRNTLIIVFVSLALSIIIGLFLGVLAAISTLFSVIIDKIMILVNTIPIIFIIAIIAVKIGPGVLNIILALFLYFLPLFYRIIKTMALSLMAQPYIEAVKALGASYSYILVHYILKEVAPYILSLFVFNIPTSIALEMAVNFIGVGLDSSTPSLGTIIGWGVRYFTMAPHILIISTAVSIVLILALSVLVEKTSKVIRNL</sequence>
<comment type="similarity">
    <text evidence="7">Belongs to the binding-protein-dependent transport system permease family.</text>
</comment>
<dbReference type="Pfam" id="PF00528">
    <property type="entry name" value="BPD_transp_1"/>
    <property type="match status" value="1"/>
</dbReference>
<keyword evidence="5 7" id="KW-1133">Transmembrane helix</keyword>
<dbReference type="PANTHER" id="PTHR43386">
    <property type="entry name" value="OLIGOPEPTIDE TRANSPORT SYSTEM PERMEASE PROTEIN APPC"/>
    <property type="match status" value="1"/>
</dbReference>
<dbReference type="Gene3D" id="1.10.3720.10">
    <property type="entry name" value="MetI-like"/>
    <property type="match status" value="1"/>
</dbReference>
<evidence type="ECO:0000256" key="3">
    <source>
        <dbReference type="ARBA" id="ARBA00022475"/>
    </source>
</evidence>
<protein>
    <submittedName>
        <fullName evidence="9">ABC transporter permease</fullName>
    </submittedName>
</protein>
<dbReference type="InterPro" id="IPR000515">
    <property type="entry name" value="MetI-like"/>
</dbReference>
<keyword evidence="2 7" id="KW-0813">Transport</keyword>
<feature type="transmembrane region" description="Helical" evidence="7">
    <location>
        <begin position="187"/>
        <end position="213"/>
    </location>
</feature>
<keyword evidence="6 7" id="KW-0472">Membrane</keyword>
<evidence type="ECO:0000256" key="2">
    <source>
        <dbReference type="ARBA" id="ARBA00022448"/>
    </source>
</evidence>
<comment type="caution">
    <text evidence="9">The sequence shown here is derived from an EMBL/GenBank/DDBJ whole genome shotgun (WGS) entry which is preliminary data.</text>
</comment>
<dbReference type="GO" id="GO:0005886">
    <property type="term" value="C:plasma membrane"/>
    <property type="evidence" value="ECO:0007669"/>
    <property type="project" value="UniProtKB-SubCell"/>
</dbReference>
<dbReference type="PANTHER" id="PTHR43386:SF1">
    <property type="entry name" value="D,D-DIPEPTIDE TRANSPORT SYSTEM PERMEASE PROTEIN DDPC-RELATED"/>
    <property type="match status" value="1"/>
</dbReference>
<feature type="transmembrane region" description="Helical" evidence="7">
    <location>
        <begin position="7"/>
        <end position="28"/>
    </location>
</feature>
<feature type="domain" description="ABC transmembrane type-1" evidence="8">
    <location>
        <begin position="68"/>
        <end position="256"/>
    </location>
</feature>
<feature type="transmembrane region" description="Helical" evidence="7">
    <location>
        <begin position="106"/>
        <end position="124"/>
    </location>
</feature>
<feature type="transmembrane region" description="Helical" evidence="7">
    <location>
        <begin position="130"/>
        <end position="149"/>
    </location>
</feature>
<organism evidence="9">
    <name type="scientific">Ignisphaera aggregans</name>
    <dbReference type="NCBI Taxonomy" id="334771"/>
    <lineage>
        <taxon>Archaea</taxon>
        <taxon>Thermoproteota</taxon>
        <taxon>Thermoprotei</taxon>
        <taxon>Desulfurococcales</taxon>
        <taxon>Desulfurococcaceae</taxon>
        <taxon>Ignisphaera</taxon>
    </lineage>
</organism>
<dbReference type="GO" id="GO:0055085">
    <property type="term" value="P:transmembrane transport"/>
    <property type="evidence" value="ECO:0007669"/>
    <property type="project" value="InterPro"/>
</dbReference>
<evidence type="ECO:0000259" key="8">
    <source>
        <dbReference type="PROSITE" id="PS50928"/>
    </source>
</evidence>
<evidence type="ECO:0000256" key="5">
    <source>
        <dbReference type="ARBA" id="ARBA00022989"/>
    </source>
</evidence>
<dbReference type="AlphaFoldDB" id="A0A7C2V957"/>
<dbReference type="InterPro" id="IPR035906">
    <property type="entry name" value="MetI-like_sf"/>
</dbReference>
<accession>A0A7C2V957</accession>
<evidence type="ECO:0000256" key="4">
    <source>
        <dbReference type="ARBA" id="ARBA00022692"/>
    </source>
</evidence>
<dbReference type="InterPro" id="IPR050366">
    <property type="entry name" value="BP-dependent_transpt_permease"/>
</dbReference>
<feature type="transmembrane region" description="Helical" evidence="7">
    <location>
        <begin position="234"/>
        <end position="256"/>
    </location>
</feature>
<dbReference type="PROSITE" id="PS50928">
    <property type="entry name" value="ABC_TM1"/>
    <property type="match status" value="1"/>
</dbReference>
<dbReference type="CDD" id="cd06261">
    <property type="entry name" value="TM_PBP2"/>
    <property type="match status" value="1"/>
</dbReference>
<feature type="transmembrane region" description="Helical" evidence="7">
    <location>
        <begin position="72"/>
        <end position="99"/>
    </location>
</feature>
<name>A0A7C2V957_9CREN</name>
<keyword evidence="3" id="KW-1003">Cell membrane</keyword>
<evidence type="ECO:0000313" key="9">
    <source>
        <dbReference type="EMBL" id="HEW53010.1"/>
    </source>
</evidence>
<reference evidence="9" key="1">
    <citation type="journal article" date="2020" name="mSystems">
        <title>Genome- and Community-Level Interaction Insights into Carbon Utilization and Element Cycling Functions of Hydrothermarchaeota in Hydrothermal Sediment.</title>
        <authorList>
            <person name="Zhou Z."/>
            <person name="Liu Y."/>
            <person name="Xu W."/>
            <person name="Pan J."/>
            <person name="Luo Z.H."/>
            <person name="Li M."/>
        </authorList>
    </citation>
    <scope>NUCLEOTIDE SEQUENCE [LARGE SCALE GENOMIC DNA]</scope>
    <source>
        <strain evidence="9">SpSt-16</strain>
    </source>
</reference>
<evidence type="ECO:0000256" key="1">
    <source>
        <dbReference type="ARBA" id="ARBA00004651"/>
    </source>
</evidence>
<dbReference type="EMBL" id="DSGT01000007">
    <property type="protein sequence ID" value="HEW53010.1"/>
    <property type="molecule type" value="Genomic_DNA"/>
</dbReference>
<evidence type="ECO:0000256" key="7">
    <source>
        <dbReference type="RuleBase" id="RU363032"/>
    </source>
</evidence>
<dbReference type="SUPFAM" id="SSF161098">
    <property type="entry name" value="MetI-like"/>
    <property type="match status" value="1"/>
</dbReference>
<keyword evidence="4 7" id="KW-0812">Transmembrane</keyword>
<comment type="subcellular location">
    <subcellularLocation>
        <location evidence="1 7">Cell membrane</location>
        <topology evidence="1 7">Multi-pass membrane protein</topology>
    </subcellularLocation>
</comment>
<proteinExistence type="inferred from homology"/>
<gene>
    <name evidence="9" type="ORF">ENO77_02405</name>
</gene>
<evidence type="ECO:0000256" key="6">
    <source>
        <dbReference type="ARBA" id="ARBA00023136"/>
    </source>
</evidence>